<accession>A0A660DYJ9</accession>
<keyword evidence="6" id="KW-0808">Transferase</keyword>
<dbReference type="SUPFAM" id="SSF111331">
    <property type="entry name" value="NAD kinase/diacylglycerol kinase-like"/>
    <property type="match status" value="1"/>
</dbReference>
<gene>
    <name evidence="6" type="ORF">MUDAN_MDHGFNIF_03255</name>
</gene>
<dbReference type="InterPro" id="IPR001206">
    <property type="entry name" value="Diacylglycerol_kinase_cat_dom"/>
</dbReference>
<keyword evidence="3" id="KW-0547">Nucleotide-binding</keyword>
<dbReference type="AlphaFoldDB" id="A0A660DYJ9"/>
<dbReference type="SMART" id="SM00046">
    <property type="entry name" value="DAGKc"/>
    <property type="match status" value="1"/>
</dbReference>
<dbReference type="Gene3D" id="2.60.200.40">
    <property type="match status" value="1"/>
</dbReference>
<evidence type="ECO:0000256" key="1">
    <source>
        <dbReference type="ARBA" id="ARBA00001946"/>
    </source>
</evidence>
<evidence type="ECO:0000256" key="3">
    <source>
        <dbReference type="ARBA" id="ARBA00022741"/>
    </source>
</evidence>
<dbReference type="EMBL" id="UYIG01000125">
    <property type="protein sequence ID" value="VDG28850.1"/>
    <property type="molecule type" value="Genomic_DNA"/>
</dbReference>
<dbReference type="Proteomes" id="UP000289996">
    <property type="component" value="Unassembled WGS sequence"/>
</dbReference>
<dbReference type="RefSeq" id="WP_130846106.1">
    <property type="nucleotide sequence ID" value="NZ_BJDY01000001.1"/>
</dbReference>
<name>A0A660DYJ9_9LACO</name>
<evidence type="ECO:0000313" key="6">
    <source>
        <dbReference type="EMBL" id="VDG28850.1"/>
    </source>
</evidence>
<dbReference type="PANTHER" id="PTHR12358:SF106">
    <property type="entry name" value="LIPID KINASE YEGS"/>
    <property type="match status" value="1"/>
</dbReference>
<dbReference type="Pfam" id="PF00781">
    <property type="entry name" value="DAGK_cat"/>
    <property type="match status" value="1"/>
</dbReference>
<evidence type="ECO:0000259" key="5">
    <source>
        <dbReference type="PROSITE" id="PS50146"/>
    </source>
</evidence>
<keyword evidence="6" id="KW-0418">Kinase</keyword>
<feature type="domain" description="DAGKc" evidence="5">
    <location>
        <begin position="1"/>
        <end position="130"/>
    </location>
</feature>
<dbReference type="InterPro" id="IPR016064">
    <property type="entry name" value="NAD/diacylglycerol_kinase_sf"/>
</dbReference>
<dbReference type="InterPro" id="IPR050187">
    <property type="entry name" value="Lipid_Phosphate_FormReg"/>
</dbReference>
<keyword evidence="4" id="KW-0067">ATP-binding</keyword>
<dbReference type="GO" id="GO:0016301">
    <property type="term" value="F:kinase activity"/>
    <property type="evidence" value="ECO:0007669"/>
    <property type="project" value="UniProtKB-KW"/>
</dbReference>
<comment type="similarity">
    <text evidence="2">Belongs to the diacylglycerol/lipid kinase family.</text>
</comment>
<dbReference type="Gene3D" id="3.40.50.10330">
    <property type="entry name" value="Probable inorganic polyphosphate/atp-NAD kinase, domain 1"/>
    <property type="match status" value="1"/>
</dbReference>
<dbReference type="PROSITE" id="PS50146">
    <property type="entry name" value="DAGK"/>
    <property type="match status" value="1"/>
</dbReference>
<organism evidence="6 7">
    <name type="scientific">Lactiplantibacillus mudanjiangensis</name>
    <dbReference type="NCBI Taxonomy" id="1296538"/>
    <lineage>
        <taxon>Bacteria</taxon>
        <taxon>Bacillati</taxon>
        <taxon>Bacillota</taxon>
        <taxon>Bacilli</taxon>
        <taxon>Lactobacillales</taxon>
        <taxon>Lactobacillaceae</taxon>
        <taxon>Lactiplantibacillus</taxon>
    </lineage>
</organism>
<proteinExistence type="inferred from homology"/>
<dbReference type="InterPro" id="IPR017438">
    <property type="entry name" value="ATP-NAD_kinase_N"/>
</dbReference>
<dbReference type="OrthoDB" id="142078at2"/>
<evidence type="ECO:0000256" key="4">
    <source>
        <dbReference type="ARBA" id="ARBA00022840"/>
    </source>
</evidence>
<dbReference type="GO" id="GO:0005524">
    <property type="term" value="F:ATP binding"/>
    <property type="evidence" value="ECO:0007669"/>
    <property type="project" value="UniProtKB-KW"/>
</dbReference>
<sequence length="271" mass="30046">MHYGIFYNAQAGSGQAATVAKQLASQLKKHQHTSEYLVATSAKRAIQTVSQAVPALDCLVIIGGDGTLNVGLTGMLQAKHAIPLGVIPMGTVNNFAKRYQIPQDPNEAIDVIVTAANQRQVGIALVNDQQVVVSSLTVGHLATIANDVHQRDKQRWGRLIYLGKLIQHFGKRHLMKIRYQLDQQAPKVRTTRQALLTTTKSIGGLPYKRSVAGKMNLTIVGRWRWRQFELRQVRLLPVDKQTVTTRIDGDVGPKLPINIRYAPDWLTLLIP</sequence>
<evidence type="ECO:0000313" key="7">
    <source>
        <dbReference type="Proteomes" id="UP000289996"/>
    </source>
</evidence>
<evidence type="ECO:0000256" key="2">
    <source>
        <dbReference type="ARBA" id="ARBA00005983"/>
    </source>
</evidence>
<comment type="cofactor">
    <cofactor evidence="1">
        <name>Mg(2+)</name>
        <dbReference type="ChEBI" id="CHEBI:18420"/>
    </cofactor>
</comment>
<dbReference type="GO" id="GO:0005886">
    <property type="term" value="C:plasma membrane"/>
    <property type="evidence" value="ECO:0007669"/>
    <property type="project" value="TreeGrafter"/>
</dbReference>
<reference evidence="6 7" key="1">
    <citation type="submission" date="2018-11" db="EMBL/GenBank/DDBJ databases">
        <authorList>
            <person name="Wuyts S."/>
        </authorList>
    </citation>
    <scope>NUCLEOTIDE SEQUENCE [LARGE SCALE GENOMIC DNA]</scope>
    <source>
        <strain evidence="6">Lactobacillus mudanjiangensis AMBF249</strain>
    </source>
</reference>
<dbReference type="PANTHER" id="PTHR12358">
    <property type="entry name" value="SPHINGOSINE KINASE"/>
    <property type="match status" value="1"/>
</dbReference>
<protein>
    <submittedName>
        <fullName evidence="6">Diacylglycerol kinase [Lactobacillus pentosus]</fullName>
    </submittedName>
</protein>
<keyword evidence="7" id="KW-1185">Reference proteome</keyword>